<reference evidence="8 9" key="1">
    <citation type="submission" date="2017-10" db="EMBL/GenBank/DDBJ databases">
        <title>Development of genomic resources for the powdery mildew, Erysiphe pulchra.</title>
        <authorList>
            <person name="Wadl P.A."/>
            <person name="Mack B.M."/>
            <person name="Moore G."/>
            <person name="Beltz S.B."/>
        </authorList>
    </citation>
    <scope>NUCLEOTIDE SEQUENCE [LARGE SCALE GENOMIC DNA]</scope>
    <source>
        <strain evidence="8">Cflorida</strain>
    </source>
</reference>
<feature type="region of interest" description="Disordered" evidence="6">
    <location>
        <begin position="1"/>
        <end position="30"/>
    </location>
</feature>
<name>A0A2S4PZK9_9PEZI</name>
<keyword evidence="4 7" id="KW-1133">Transmembrane helix</keyword>
<keyword evidence="9" id="KW-1185">Reference proteome</keyword>
<comment type="subcellular location">
    <subcellularLocation>
        <location evidence="1">Membrane</location>
        <topology evidence="1">Multi-pass membrane protein</topology>
    </subcellularLocation>
</comment>
<dbReference type="OrthoDB" id="5376140at2759"/>
<evidence type="ECO:0008006" key="10">
    <source>
        <dbReference type="Google" id="ProtNLM"/>
    </source>
</evidence>
<gene>
    <name evidence="8" type="ORF">EPUL_002691</name>
</gene>
<evidence type="ECO:0000256" key="4">
    <source>
        <dbReference type="ARBA" id="ARBA00022989"/>
    </source>
</evidence>
<evidence type="ECO:0000256" key="6">
    <source>
        <dbReference type="SAM" id="MobiDB-lite"/>
    </source>
</evidence>
<evidence type="ECO:0000256" key="5">
    <source>
        <dbReference type="ARBA" id="ARBA00023136"/>
    </source>
</evidence>
<evidence type="ECO:0000313" key="8">
    <source>
        <dbReference type="EMBL" id="POS87470.1"/>
    </source>
</evidence>
<evidence type="ECO:0000256" key="2">
    <source>
        <dbReference type="ARBA" id="ARBA00008803"/>
    </source>
</evidence>
<dbReference type="EMBL" id="PEDP01000122">
    <property type="protein sequence ID" value="POS87470.1"/>
    <property type="molecule type" value="Genomic_DNA"/>
</dbReference>
<evidence type="ECO:0000256" key="3">
    <source>
        <dbReference type="ARBA" id="ARBA00022692"/>
    </source>
</evidence>
<dbReference type="Proteomes" id="UP000237438">
    <property type="component" value="Unassembled WGS sequence"/>
</dbReference>
<evidence type="ECO:0000256" key="7">
    <source>
        <dbReference type="SAM" id="Phobius"/>
    </source>
</evidence>
<dbReference type="GO" id="GO:0005789">
    <property type="term" value="C:endoplasmic reticulum membrane"/>
    <property type="evidence" value="ECO:0007669"/>
    <property type="project" value="TreeGrafter"/>
</dbReference>
<proteinExistence type="inferred from homology"/>
<dbReference type="PANTHER" id="PTHR13317:SF4">
    <property type="entry name" value="TRANSMEMBRANE ANTERIOR POSTERIOR TRANSFORMATION PROTEIN 1 HOMOLOG"/>
    <property type="match status" value="1"/>
</dbReference>
<feature type="transmembrane region" description="Helical" evidence="7">
    <location>
        <begin position="733"/>
        <end position="762"/>
    </location>
</feature>
<accession>A0A2S4PZK9</accession>
<keyword evidence="3 7" id="KW-0812">Transmembrane</keyword>
<feature type="compositionally biased region" description="Low complexity" evidence="6">
    <location>
        <begin position="63"/>
        <end position="75"/>
    </location>
</feature>
<dbReference type="AlphaFoldDB" id="A0A2S4PZK9"/>
<organism evidence="8 9">
    <name type="scientific">Erysiphe pulchra</name>
    <dbReference type="NCBI Taxonomy" id="225359"/>
    <lineage>
        <taxon>Eukaryota</taxon>
        <taxon>Fungi</taxon>
        <taxon>Dikarya</taxon>
        <taxon>Ascomycota</taxon>
        <taxon>Pezizomycotina</taxon>
        <taxon>Leotiomycetes</taxon>
        <taxon>Erysiphales</taxon>
        <taxon>Erysiphaceae</taxon>
        <taxon>Erysiphe</taxon>
    </lineage>
</organism>
<comment type="similarity">
    <text evidence="2">Belongs to the TAPT1 family.</text>
</comment>
<keyword evidence="5 7" id="KW-0472">Membrane</keyword>
<evidence type="ECO:0000313" key="9">
    <source>
        <dbReference type="Proteomes" id="UP000237438"/>
    </source>
</evidence>
<sequence length="853" mass="97154">MAGDLRDHQDTASIASSCPAIAKTEDVNKSKNKAGLNLFSSGNELLLFESHLHRPSGQPSLAPSPMFKMSSSSKPGPEEQTQRLNGFEDSSELPSETTNRPKKIDSPNSKQKCLFDSHAISNVTGSPVVVSQIPSCLKSTSCQSISKQQLHSESRIEAVDPKVSTQKRIDNCKSRSPSKLHSSIHVQFPPMSIPTYLQLELSTKTSPLYTSRASSNESAFESTKIKFQRLKNFLILPPQLEQLLLFGSLACLDAWLHTFTILPLRFLKATGILVRWLVHVLTREIKFITSFIYHGSRRIWHRRHERPIPPKIESIEIQERELTLPKISNIADQNLKVKNQRRPTENLIALREDRSRQERGRRHHKKIQSLSLSSQNKADLIRGVLIISSCVILMKLDASRMYHYIRGQAAIKLYVIFNVLEVGDKLLAALGQDIFECLFSYEILRERRYRGWLFQPFWLFLMALVYNVCHSAALFFQVITLNVAVNSYSNALFTLLMSNQFVEIKSTVFKKIEKDNLFQLTCADVVERFQLCIILIIIALRNLVEMGSLTMPSVVMNSEGEKLKDASSNIFILPNSFSLLSNLSGEILSPFFFVLGSEMLVDWIKHSYISKFNNVKPTIYGRYLDILAKDYYTNAFINQNLVKRFGLPVIPLACLFIRSSVQTYHMFLATYLRPPKTSSAIQFAVETTTTSPATTAALEHFDTIIRHALGRSTYGIQDPGASNAWYIPNTDNLIAALTMMVFFLAAFFVLLAFKLVLGLLLLKFSYRRYQRMKLREQSNNSNNTSYDINGKRIGIWGMTEIDDDKKRYIYKDDPLALAKIEEKQKAANEKSTIASQDYFLHDIGRYDMLKRIW</sequence>
<dbReference type="PANTHER" id="PTHR13317">
    <property type="entry name" value="TRANSMEMBRANE ANTERIOR POSTERIOR TRANSFORMATION PROTEIN 1 HOMOLOG"/>
    <property type="match status" value="1"/>
</dbReference>
<comment type="caution">
    <text evidence="8">The sequence shown here is derived from an EMBL/GenBank/DDBJ whole genome shotgun (WGS) entry which is preliminary data.</text>
</comment>
<protein>
    <recommendedName>
        <fullName evidence="10">DUF747-domain-containing protein</fullName>
    </recommendedName>
</protein>
<feature type="compositionally biased region" description="Basic and acidic residues" evidence="6">
    <location>
        <begin position="1"/>
        <end position="10"/>
    </location>
</feature>
<dbReference type="Pfam" id="PF05346">
    <property type="entry name" value="DUF747"/>
    <property type="match status" value="1"/>
</dbReference>
<evidence type="ECO:0000256" key="1">
    <source>
        <dbReference type="ARBA" id="ARBA00004141"/>
    </source>
</evidence>
<feature type="region of interest" description="Disordered" evidence="6">
    <location>
        <begin position="50"/>
        <end position="110"/>
    </location>
</feature>
<dbReference type="InterPro" id="IPR008010">
    <property type="entry name" value="Tatp1"/>
</dbReference>